<dbReference type="AlphaFoldDB" id="A0A9N8WEX6"/>
<organism evidence="1 2">
    <name type="scientific">Ambispora gerdemannii</name>
    <dbReference type="NCBI Taxonomy" id="144530"/>
    <lineage>
        <taxon>Eukaryota</taxon>
        <taxon>Fungi</taxon>
        <taxon>Fungi incertae sedis</taxon>
        <taxon>Mucoromycota</taxon>
        <taxon>Glomeromycotina</taxon>
        <taxon>Glomeromycetes</taxon>
        <taxon>Archaeosporales</taxon>
        <taxon>Ambisporaceae</taxon>
        <taxon>Ambispora</taxon>
    </lineage>
</organism>
<protein>
    <submittedName>
        <fullName evidence="1">1253_t:CDS:1</fullName>
    </submittedName>
</protein>
<evidence type="ECO:0000313" key="1">
    <source>
        <dbReference type="EMBL" id="CAG8486848.1"/>
    </source>
</evidence>
<gene>
    <name evidence="1" type="ORF">AGERDE_LOCUS3531</name>
</gene>
<comment type="caution">
    <text evidence="1">The sequence shown here is derived from an EMBL/GenBank/DDBJ whole genome shotgun (WGS) entry which is preliminary data.</text>
</comment>
<dbReference type="Proteomes" id="UP000789831">
    <property type="component" value="Unassembled WGS sequence"/>
</dbReference>
<keyword evidence="2" id="KW-1185">Reference proteome</keyword>
<evidence type="ECO:0000313" key="2">
    <source>
        <dbReference type="Proteomes" id="UP000789831"/>
    </source>
</evidence>
<proteinExistence type="predicted"/>
<feature type="non-terminal residue" evidence="1">
    <location>
        <position position="1"/>
    </location>
</feature>
<accession>A0A9N8WEX6</accession>
<reference evidence="1" key="1">
    <citation type="submission" date="2021-06" db="EMBL/GenBank/DDBJ databases">
        <authorList>
            <person name="Kallberg Y."/>
            <person name="Tangrot J."/>
            <person name="Rosling A."/>
        </authorList>
    </citation>
    <scope>NUCLEOTIDE SEQUENCE</scope>
    <source>
        <strain evidence="1">MT106</strain>
    </source>
</reference>
<name>A0A9N8WEX6_9GLOM</name>
<sequence>VKDQSHVSEGTLTKSSWINNDYVSVPGLVYETSQHASVSALAFYFYYNRGVMTVSFLLATPAT</sequence>
<dbReference type="EMBL" id="CAJVPL010000353">
    <property type="protein sequence ID" value="CAG8486848.1"/>
    <property type="molecule type" value="Genomic_DNA"/>
</dbReference>